<name>A0A5B9MEM9_9BACT</name>
<dbReference type="AlphaFoldDB" id="A0A5B9MEM9"/>
<keyword evidence="6" id="KW-1185">Reference proteome</keyword>
<protein>
    <submittedName>
        <fullName evidence="5">Planctomycete cytochrome C</fullName>
    </submittedName>
</protein>
<feature type="domain" description="Cytochrome C Planctomycete-type" evidence="4">
    <location>
        <begin position="122"/>
        <end position="173"/>
    </location>
</feature>
<feature type="region of interest" description="Disordered" evidence="1">
    <location>
        <begin position="507"/>
        <end position="526"/>
    </location>
</feature>
<reference evidence="5 6" key="1">
    <citation type="submission" date="2019-02" db="EMBL/GenBank/DDBJ databases">
        <title>Planctomycetal bacteria perform biofilm scaping via a novel small molecule.</title>
        <authorList>
            <person name="Jeske O."/>
            <person name="Boedeker C."/>
            <person name="Wiegand S."/>
            <person name="Breitling P."/>
            <person name="Kallscheuer N."/>
            <person name="Jogler M."/>
            <person name="Rohde M."/>
            <person name="Petersen J."/>
            <person name="Medema M.H."/>
            <person name="Surup F."/>
            <person name="Jogler C."/>
        </authorList>
    </citation>
    <scope>NUCLEOTIDE SEQUENCE [LARGE SCALE GENOMIC DNA]</scope>
    <source>
        <strain evidence="5 6">Mal15</strain>
    </source>
</reference>
<evidence type="ECO:0000259" key="2">
    <source>
        <dbReference type="Pfam" id="PF07583"/>
    </source>
</evidence>
<dbReference type="PANTHER" id="PTHR35889:SF3">
    <property type="entry name" value="F-BOX DOMAIN-CONTAINING PROTEIN"/>
    <property type="match status" value="1"/>
</dbReference>
<dbReference type="GO" id="GO:0020037">
    <property type="term" value="F:heme binding"/>
    <property type="evidence" value="ECO:0007669"/>
    <property type="project" value="InterPro"/>
</dbReference>
<dbReference type="PANTHER" id="PTHR35889">
    <property type="entry name" value="CYCLOINULO-OLIGOSACCHARIDE FRUCTANOTRANSFERASE-RELATED"/>
    <property type="match status" value="1"/>
</dbReference>
<dbReference type="GO" id="GO:0009055">
    <property type="term" value="F:electron transfer activity"/>
    <property type="evidence" value="ECO:0007669"/>
    <property type="project" value="InterPro"/>
</dbReference>
<feature type="domain" description="DUF1553" evidence="3">
    <location>
        <begin position="535"/>
        <end position="788"/>
    </location>
</feature>
<proteinExistence type="predicted"/>
<dbReference type="InterPro" id="IPR011444">
    <property type="entry name" value="DUF1549"/>
</dbReference>
<evidence type="ECO:0000313" key="5">
    <source>
        <dbReference type="EMBL" id="QEF97975.1"/>
    </source>
</evidence>
<dbReference type="InterPro" id="IPR011429">
    <property type="entry name" value="Cyt_c_Planctomycete-type"/>
</dbReference>
<dbReference type="KEGG" id="smam:Mal15_20210"/>
<accession>A0A5B9MEM9</accession>
<dbReference type="Pfam" id="PF07635">
    <property type="entry name" value="PSCyt1"/>
    <property type="match status" value="1"/>
</dbReference>
<dbReference type="Proteomes" id="UP000321353">
    <property type="component" value="Chromosome"/>
</dbReference>
<dbReference type="InterPro" id="IPR036909">
    <property type="entry name" value="Cyt_c-like_dom_sf"/>
</dbReference>
<evidence type="ECO:0000313" key="6">
    <source>
        <dbReference type="Proteomes" id="UP000321353"/>
    </source>
</evidence>
<evidence type="ECO:0000259" key="4">
    <source>
        <dbReference type="Pfam" id="PF07635"/>
    </source>
</evidence>
<feature type="compositionally biased region" description="Basic and acidic residues" evidence="1">
    <location>
        <begin position="507"/>
        <end position="518"/>
    </location>
</feature>
<dbReference type="Pfam" id="PF07587">
    <property type="entry name" value="PSD1"/>
    <property type="match status" value="1"/>
</dbReference>
<dbReference type="Pfam" id="PF07583">
    <property type="entry name" value="PSCyt2"/>
    <property type="match status" value="1"/>
</dbReference>
<dbReference type="EMBL" id="CP036264">
    <property type="protein sequence ID" value="QEF97975.1"/>
    <property type="molecule type" value="Genomic_DNA"/>
</dbReference>
<dbReference type="InterPro" id="IPR022655">
    <property type="entry name" value="DUF1553"/>
</dbReference>
<feature type="domain" description="DUF1549" evidence="2">
    <location>
        <begin position="225"/>
        <end position="431"/>
    </location>
</feature>
<gene>
    <name evidence="5" type="ORF">Mal15_20210</name>
</gene>
<evidence type="ECO:0000259" key="3">
    <source>
        <dbReference type="Pfam" id="PF07587"/>
    </source>
</evidence>
<evidence type="ECO:0000256" key="1">
    <source>
        <dbReference type="SAM" id="MobiDB-lite"/>
    </source>
</evidence>
<organism evidence="5 6">
    <name type="scientific">Stieleria maiorica</name>
    <dbReference type="NCBI Taxonomy" id="2795974"/>
    <lineage>
        <taxon>Bacteria</taxon>
        <taxon>Pseudomonadati</taxon>
        <taxon>Planctomycetota</taxon>
        <taxon>Planctomycetia</taxon>
        <taxon>Pirellulales</taxon>
        <taxon>Pirellulaceae</taxon>
        <taxon>Stieleria</taxon>
    </lineage>
</organism>
<sequence length="845" mass="95193">MEEELVKDCLVRSDIADARPDYPCAGAAFLQRHVDYVYHGRCVLLRTRAHLHPLSCRAALPDRSGCTPIPRVYLTVNSIRLLVATLTVLLVGLDRLVKAADPQSSAKLDFAADIRPILSDACYHCHGPDANAREGGFRLDDRQAVLDAGVLASGDMLERLTSTDPDVRMPPPDSNRRLRRGDRAKLKRWLAEGADWPVDDRHWAFIPPLRPDLPKVADTTWPRNPIDRFVLARLQAEGLKPSAEADRATLLRRVSFDLTGLPPTIEELDAFLNDRAGGAYQRAVDRLLESPRYGEHMAVDWLEASRFADTDGYQNDRLRYMWVWRDWLIDALNDNLPFDQFVVQQMAGDLLPDRSFLTQVATGFNRNHRINSEGGSIPDEWIVEYVADRVETTGTVFLGLTMTCSRCHDHKYDPISQNDFYRLFAFFNNIDEAGLGPNNGNSPPFIKVPKTWPNLAEDQLEFVIPEPVKIKVVQTSVPRPQPGGEDTVMVLHELDQPRDTYRLERGQYDQPDKSEKLEPATPPVLGAWNEDWPNNRLGLARWLVDPGHPLTARVTINRLWQHHFGAGLVKTSENFGVQGEMPSHPKLLDWLATEFIRTGWDVKAMHRLVVTSATYRQQSSAPETLLERDPENRLLARGPRKRLSPFAIRDTALFASGLLSDSIGGPSVKPYMPPAIWSSISNAKYKQDTGEKLYRRSMYTYWRRTVPPPTMMAFNAAARETCIVRSDQTTTPLQALTMMNNITFVEAARHLAERVMIPDAGNQSQAIARAFRLVTSRQPRPDELAVLVEDFDAYREEFRKAPDAARRLLSVGETLSSPESDPVELAALALVANTILNLDEAIAEN</sequence>
<dbReference type="SUPFAM" id="SSF46626">
    <property type="entry name" value="Cytochrome c"/>
    <property type="match status" value="1"/>
</dbReference>